<keyword evidence="3" id="KW-0347">Helicase</keyword>
<dbReference type="GO" id="GO:0004386">
    <property type="term" value="F:helicase activity"/>
    <property type="evidence" value="ECO:0007669"/>
    <property type="project" value="UniProtKB-KW"/>
</dbReference>
<dbReference type="Pfam" id="PF00271">
    <property type="entry name" value="Helicase_C"/>
    <property type="match status" value="1"/>
</dbReference>
<comment type="similarity">
    <text evidence="6">Belongs to the DExH box helicase family.</text>
</comment>
<evidence type="ECO:0000313" key="10">
    <source>
        <dbReference type="EMBL" id="KAH8094722.1"/>
    </source>
</evidence>
<dbReference type="SUPFAM" id="SSF52540">
    <property type="entry name" value="P-loop containing nucleoside triphosphate hydrolases"/>
    <property type="match status" value="1"/>
</dbReference>
<feature type="region of interest" description="Disordered" evidence="7">
    <location>
        <begin position="1"/>
        <end position="40"/>
    </location>
</feature>
<dbReference type="PANTHER" id="PTHR18934:SF267">
    <property type="entry name" value="ATP-DEPENDENT RNA HELICASE YLR419W-RELATED"/>
    <property type="match status" value="1"/>
</dbReference>
<dbReference type="SMART" id="SM00487">
    <property type="entry name" value="DEXDc"/>
    <property type="match status" value="1"/>
</dbReference>
<dbReference type="SMART" id="SM00847">
    <property type="entry name" value="HA2"/>
    <property type="match status" value="1"/>
</dbReference>
<dbReference type="InterPro" id="IPR007502">
    <property type="entry name" value="Helicase-assoc_dom"/>
</dbReference>
<feature type="compositionally biased region" description="Basic and acidic residues" evidence="7">
    <location>
        <begin position="169"/>
        <end position="185"/>
    </location>
</feature>
<dbReference type="PANTHER" id="PTHR18934">
    <property type="entry name" value="ATP-DEPENDENT RNA HELICASE"/>
    <property type="match status" value="1"/>
</dbReference>
<feature type="compositionally biased region" description="Low complexity" evidence="7">
    <location>
        <begin position="9"/>
        <end position="21"/>
    </location>
</feature>
<evidence type="ECO:0000259" key="9">
    <source>
        <dbReference type="PROSITE" id="PS51194"/>
    </source>
</evidence>
<dbReference type="Gene3D" id="3.40.50.300">
    <property type="entry name" value="P-loop containing nucleotide triphosphate hydrolases"/>
    <property type="match status" value="2"/>
</dbReference>
<organism evidence="10 11">
    <name type="scientific">Cristinia sonorae</name>
    <dbReference type="NCBI Taxonomy" id="1940300"/>
    <lineage>
        <taxon>Eukaryota</taxon>
        <taxon>Fungi</taxon>
        <taxon>Dikarya</taxon>
        <taxon>Basidiomycota</taxon>
        <taxon>Agaricomycotina</taxon>
        <taxon>Agaricomycetes</taxon>
        <taxon>Agaricomycetidae</taxon>
        <taxon>Agaricales</taxon>
        <taxon>Pleurotineae</taxon>
        <taxon>Stephanosporaceae</taxon>
        <taxon>Cristinia</taxon>
    </lineage>
</organism>
<dbReference type="InterPro" id="IPR048333">
    <property type="entry name" value="HA2_WH"/>
</dbReference>
<dbReference type="SMART" id="SM00490">
    <property type="entry name" value="HELICc"/>
    <property type="match status" value="1"/>
</dbReference>
<accession>A0A8K0UJB7</accession>
<dbReference type="GO" id="GO:0005524">
    <property type="term" value="F:ATP binding"/>
    <property type="evidence" value="ECO:0007669"/>
    <property type="project" value="UniProtKB-KW"/>
</dbReference>
<dbReference type="InterPro" id="IPR056328">
    <property type="entry name" value="DSRM_DHX29"/>
</dbReference>
<evidence type="ECO:0000256" key="7">
    <source>
        <dbReference type="SAM" id="MobiDB-lite"/>
    </source>
</evidence>
<dbReference type="InterPro" id="IPR011709">
    <property type="entry name" value="DEAD-box_helicase_OB_fold"/>
</dbReference>
<evidence type="ECO:0000259" key="8">
    <source>
        <dbReference type="PROSITE" id="PS51192"/>
    </source>
</evidence>
<dbReference type="PROSITE" id="PS51194">
    <property type="entry name" value="HELICASE_CTER"/>
    <property type="match status" value="1"/>
</dbReference>
<comment type="caution">
    <text evidence="10">The sequence shown here is derived from an EMBL/GenBank/DDBJ whole genome shotgun (WGS) entry which is preliminary data.</text>
</comment>
<dbReference type="InterPro" id="IPR014001">
    <property type="entry name" value="Helicase_ATP-bd"/>
</dbReference>
<name>A0A8K0UJB7_9AGAR</name>
<dbReference type="GO" id="GO:0016787">
    <property type="term" value="F:hydrolase activity"/>
    <property type="evidence" value="ECO:0007669"/>
    <property type="project" value="UniProtKB-KW"/>
</dbReference>
<dbReference type="FunFam" id="3.40.50.300:FF:000526">
    <property type="entry name" value="DExH-box ATP-dependent RNA helicase DExH3"/>
    <property type="match status" value="1"/>
</dbReference>
<feature type="region of interest" description="Disordered" evidence="7">
    <location>
        <begin position="169"/>
        <end position="199"/>
    </location>
</feature>
<dbReference type="Pfam" id="PF00270">
    <property type="entry name" value="DEAD"/>
    <property type="match status" value="1"/>
</dbReference>
<dbReference type="Gene3D" id="1.20.120.1080">
    <property type="match status" value="1"/>
</dbReference>
<evidence type="ECO:0000256" key="2">
    <source>
        <dbReference type="ARBA" id="ARBA00022801"/>
    </source>
</evidence>
<evidence type="ECO:0000256" key="6">
    <source>
        <dbReference type="ARBA" id="ARBA00060772"/>
    </source>
</evidence>
<evidence type="ECO:0000256" key="4">
    <source>
        <dbReference type="ARBA" id="ARBA00022840"/>
    </source>
</evidence>
<protein>
    <submittedName>
        <fullName evidence="10">P-loop containing nucleoside triphosphate hydrolase protein</fullName>
    </submittedName>
</protein>
<dbReference type="Pfam" id="PF21010">
    <property type="entry name" value="HA2_C"/>
    <property type="match status" value="1"/>
</dbReference>
<reference evidence="10" key="1">
    <citation type="journal article" date="2021" name="New Phytol.">
        <title>Evolutionary innovations through gain and loss of genes in the ectomycorrhizal Boletales.</title>
        <authorList>
            <person name="Wu G."/>
            <person name="Miyauchi S."/>
            <person name="Morin E."/>
            <person name="Kuo A."/>
            <person name="Drula E."/>
            <person name="Varga T."/>
            <person name="Kohler A."/>
            <person name="Feng B."/>
            <person name="Cao Y."/>
            <person name="Lipzen A."/>
            <person name="Daum C."/>
            <person name="Hundley H."/>
            <person name="Pangilinan J."/>
            <person name="Johnson J."/>
            <person name="Barry K."/>
            <person name="LaButti K."/>
            <person name="Ng V."/>
            <person name="Ahrendt S."/>
            <person name="Min B."/>
            <person name="Choi I.G."/>
            <person name="Park H."/>
            <person name="Plett J.M."/>
            <person name="Magnuson J."/>
            <person name="Spatafora J.W."/>
            <person name="Nagy L.G."/>
            <person name="Henrissat B."/>
            <person name="Grigoriev I.V."/>
            <person name="Yang Z.L."/>
            <person name="Xu J."/>
            <person name="Martin F.M."/>
        </authorList>
    </citation>
    <scope>NUCLEOTIDE SEQUENCE</scope>
    <source>
        <strain evidence="10">KKN 215</strain>
    </source>
</reference>
<keyword evidence="11" id="KW-1185">Reference proteome</keyword>
<keyword evidence="2 10" id="KW-0378">Hydrolase</keyword>
<dbReference type="Pfam" id="PF07717">
    <property type="entry name" value="OB_NTP_bind"/>
    <property type="match status" value="1"/>
</dbReference>
<dbReference type="InterPro" id="IPR011545">
    <property type="entry name" value="DEAD/DEAH_box_helicase_dom"/>
</dbReference>
<proteinExistence type="inferred from homology"/>
<evidence type="ECO:0000313" key="11">
    <source>
        <dbReference type="Proteomes" id="UP000813824"/>
    </source>
</evidence>
<gene>
    <name evidence="10" type="ORF">BXZ70DRAFT_947250</name>
</gene>
<sequence>MPPRKGIVKSGNAGNSSKASSPTPVTTTTNEEKPLFPPGSKYPLSLLHERCQKNGWEKPNVDTRKSGEGHSFVVVLSRLNKKTSERESVRLEPHPPYITPTALEARHWGATYALYRFCNGIQLNRVLPSGPREYWNELAAEHKNAPEHQKWMYEADPFLAKKMVEERQARIAHRREESSQPERGKPGNPTAHGSALSEFSNAPEVKMASSLRDLIEETIKKAVSLHPDASDTGPTTLKAEETSALYKQLVTLGFTMVQASSATKALSQATAFASSLLSSLPPLQACLEYLILHVPECDLPPRFLPSHNSSNPFISAAHSGTDDLRRRWIEEKAVKECGWPAHVVHECMAAVESVDDWSGLIRALNGRLLGDPDSLDEDTIDSSGQVEHLDDEEVEGWNARFVEPSHLALPMPVAPIELHIMLNSDHTIPTQGRPPPMYITSNMAPAYIRLHLLSNLLTAFTTGSLLEPGESVIMACLRLLEEDWAKIEDDGPPEISTVLRHLLPKKPSLPAAAPDPLGTTDVPGHSGQKGRRRKTDNRSSSQVEADFLAIQQDPKFQIIQNARQKLPASAAEAEFLCMLNNNQCVVVVGETGCGKTTQLPQFILDSLIKAGHGADASIIITQPRRLSAIGVATRVSAERLDDGSVGYAIRGETQQTEKTKLLFCTTGVVLRRLASGDALQSVTHVIVDEVHERSVDGDILLLQLKEMLSKHKKLKVILMSATINHEIFIKYFNNAPLLTIPGFTHPVQDIYLESIMPLINYRPSNAKRLQKMTEEEKHKLRAEYSAKGLEDDCIRAIQTISRLDKIDFELVAAVVQHIVSSADKPAGILIFLPGVQEIRQCMERLRTIPNSKVFPLHANLSSDEQRAVFAPISQWKIIAATNVAETSITIDDIVYVVDCGKVKETQYDPENGLTKLVEQWVTRAAAKQRRGRAGRTRPGVCYKLFTKKQEANMSPFPIPEIKRVPLESVSLTVKVMKHDVKNFLSRALDPPNMNAMDHALSTLEELGAIADSGEVTPLGQHLATLPLDLRLGKMLILGTIFQCLGPVLTVAACVSSKPLFLNPMDKREEASRARERFTDGNSDLLTDVAAYNECLRRNSEGASQSAIRTFCEENFISASTLRDITSLRNDLFSALSSINLVPVGSTSTSPLLNANSTNTNLVKACILGGLWPRVARVSLPRSAIKFDKVQAGTIQRENVAKDYKFFDVKNAASSGSGGEKGVNANASDRVFLHPASVLFGATTWKSPFVTYFHKQMTSKVFLRDATEVPMYALLLFGGPVSVNHIAGGLTVGTKDAFVKLRAWPRIGILVNQLRRLLDAQLAKSVEEGTSLAAGNNPVVNAMLALLTRDGLTE</sequence>
<dbReference type="InterPro" id="IPR001650">
    <property type="entry name" value="Helicase_C-like"/>
</dbReference>
<evidence type="ECO:0000256" key="5">
    <source>
        <dbReference type="ARBA" id="ARBA00022884"/>
    </source>
</evidence>
<keyword evidence="1" id="KW-0547">Nucleotide-binding</keyword>
<feature type="domain" description="Helicase C-terminal" evidence="9">
    <location>
        <begin position="813"/>
        <end position="977"/>
    </location>
</feature>
<dbReference type="CDD" id="cd18791">
    <property type="entry name" value="SF2_C_RHA"/>
    <property type="match status" value="1"/>
</dbReference>
<evidence type="ECO:0000256" key="3">
    <source>
        <dbReference type="ARBA" id="ARBA00022806"/>
    </source>
</evidence>
<dbReference type="Pfam" id="PF04408">
    <property type="entry name" value="WHD_HA2"/>
    <property type="match status" value="1"/>
</dbReference>
<dbReference type="OrthoDB" id="5600252at2759"/>
<dbReference type="Pfam" id="PF24385">
    <property type="entry name" value="DSRM_DHX29"/>
    <property type="match status" value="1"/>
</dbReference>
<dbReference type="InterPro" id="IPR027417">
    <property type="entry name" value="P-loop_NTPase"/>
</dbReference>
<keyword evidence="4" id="KW-0067">ATP-binding</keyword>
<dbReference type="CDD" id="cd17917">
    <property type="entry name" value="DEXHc_RHA-like"/>
    <property type="match status" value="1"/>
</dbReference>
<dbReference type="GO" id="GO:0003723">
    <property type="term" value="F:RNA binding"/>
    <property type="evidence" value="ECO:0007669"/>
    <property type="project" value="UniProtKB-KW"/>
</dbReference>
<keyword evidence="5" id="KW-0694">RNA-binding</keyword>
<dbReference type="Proteomes" id="UP000813824">
    <property type="component" value="Unassembled WGS sequence"/>
</dbReference>
<feature type="region of interest" description="Disordered" evidence="7">
    <location>
        <begin position="509"/>
        <end position="542"/>
    </location>
</feature>
<evidence type="ECO:0000256" key="1">
    <source>
        <dbReference type="ARBA" id="ARBA00022741"/>
    </source>
</evidence>
<dbReference type="EMBL" id="JAEVFJ010000025">
    <property type="protein sequence ID" value="KAH8094722.1"/>
    <property type="molecule type" value="Genomic_DNA"/>
</dbReference>
<dbReference type="PROSITE" id="PS51192">
    <property type="entry name" value="HELICASE_ATP_BIND_1"/>
    <property type="match status" value="1"/>
</dbReference>
<dbReference type="FunFam" id="1.20.120.1080:FF:000002">
    <property type="entry name" value="Putative ATP-dependent RNA helicase DHX36"/>
    <property type="match status" value="1"/>
</dbReference>
<feature type="domain" description="Helicase ATP-binding" evidence="8">
    <location>
        <begin position="576"/>
        <end position="741"/>
    </location>
</feature>